<gene>
    <name evidence="12" type="primary">btuB_21</name>
    <name evidence="12" type="ORF">GCM10011487_56560</name>
</gene>
<protein>
    <submittedName>
        <fullName evidence="12">TonB-dependent receptor</fullName>
    </submittedName>
</protein>
<keyword evidence="13" id="KW-1185">Reference proteome</keyword>
<keyword evidence="4 8" id="KW-0812">Transmembrane</keyword>
<evidence type="ECO:0000256" key="3">
    <source>
        <dbReference type="ARBA" id="ARBA00022452"/>
    </source>
</evidence>
<evidence type="ECO:0000259" key="11">
    <source>
        <dbReference type="Pfam" id="PF07715"/>
    </source>
</evidence>
<dbReference type="Gene3D" id="2.170.130.10">
    <property type="entry name" value="TonB-dependent receptor, plug domain"/>
    <property type="match status" value="1"/>
</dbReference>
<evidence type="ECO:0000256" key="5">
    <source>
        <dbReference type="ARBA" id="ARBA00023077"/>
    </source>
</evidence>
<dbReference type="Pfam" id="PF00593">
    <property type="entry name" value="TonB_dep_Rec_b-barrel"/>
    <property type="match status" value="1"/>
</dbReference>
<dbReference type="AlphaFoldDB" id="A0A829YMC5"/>
<evidence type="ECO:0000256" key="9">
    <source>
        <dbReference type="RuleBase" id="RU003357"/>
    </source>
</evidence>
<evidence type="ECO:0000256" key="2">
    <source>
        <dbReference type="ARBA" id="ARBA00022448"/>
    </source>
</evidence>
<dbReference type="PROSITE" id="PS52016">
    <property type="entry name" value="TONB_DEPENDENT_REC_3"/>
    <property type="match status" value="1"/>
</dbReference>
<dbReference type="InterPro" id="IPR037066">
    <property type="entry name" value="Plug_dom_sf"/>
</dbReference>
<comment type="subcellular location">
    <subcellularLocation>
        <location evidence="1 8">Cell outer membrane</location>
        <topology evidence="1 8">Multi-pass membrane protein</topology>
    </subcellularLocation>
</comment>
<dbReference type="EMBL" id="BLJN01000006">
    <property type="protein sequence ID" value="GFE83656.1"/>
    <property type="molecule type" value="Genomic_DNA"/>
</dbReference>
<feature type="domain" description="TonB-dependent receptor-like beta-barrel" evidence="10">
    <location>
        <begin position="405"/>
        <end position="885"/>
    </location>
</feature>
<feature type="domain" description="TonB-dependent receptor plug" evidence="11">
    <location>
        <begin position="58"/>
        <end position="170"/>
    </location>
</feature>
<sequence length="923" mass="97779">MGDDSTRSLVRAALGLTLVFGGEFALAAESPAGGSADPGDTLEELTVTGSRIEHSSFQAPTPVSVLDASQVEQRGATNIANVINEIPAFTGTITPASTGLNSRQNGINAVDLRGLGTNRNLVLLNGRRGTPFDEFGNVDLNAVPSLAIGRVEVVTGGASAAWGSDAISGVVNLIYDDELEGFKFNGQYGQSEHGDAEDTRLAAAWGASLNSGSGHFLLAADYNKNEGVPEGRDRDWQRRSPALVSNPADTGPNDGIPQFLIRDNAVLFIGSPNGVTLPDVTGTAVDNLEFFSNGTAQTRQLGQVMDNFMIGGSGSRLGDRSAIFIPTERFNILATFRHDIGESTEAFVETSFAQSKSSGKLVDAFSFGEVVIMPDNPYLPASVAALGEAFPLFRTFEEIPPITSESKNDNVRFVAGLRGDFGNSFKWNASGQYGRTKFSNDQPQNLLVGNLILAADAVRDPVSGNIVCRANLNGANGAPGCVPINLFGKGSPSAAALDYVTDRGTSDTEIKQSVFMADVSGELFEAWAGPLLGTFGVEYRKEQLDRVVNAPNENDEFLIVNAKPLNGEFTAKEGFVEFALPMLKTDRQTLDLNAAARVTDYSTVGSVTTWKAGLVYSPVESLRLRGSISRDIRAPSIGETFVETVLLFGNITNPFLPGSPTEFVETPTLGNAELTEETAKTTTFGAVYSAGGFRASVDWYHIDLTDTIGVLAPQSVVNRCFAGETSLCDLIAFNPDGSIDSIAGKNLNLGAFDLEGIDAELRYSRPLGNGDLSVGVIASYLIHKEIAPSGGAPLDTAGEVGTASGYGTPDFKATLSVGYDIGDLGAFAQVRYIGSGVYDATYGPEELSAAENDIGAITYVDLSANYNLSRLGYGDVQVFAGVDNVLDKDPPVIPLNFISNFATNGSHYDVIGRKYYVGARVRF</sequence>
<comment type="similarity">
    <text evidence="8 9">Belongs to the TonB-dependent receptor family.</text>
</comment>
<keyword evidence="5 9" id="KW-0798">TonB box</keyword>
<evidence type="ECO:0000313" key="13">
    <source>
        <dbReference type="Proteomes" id="UP000445000"/>
    </source>
</evidence>
<dbReference type="PANTHER" id="PTHR47234">
    <property type="match status" value="1"/>
</dbReference>
<keyword evidence="12" id="KW-0675">Receptor</keyword>
<evidence type="ECO:0000256" key="1">
    <source>
        <dbReference type="ARBA" id="ARBA00004571"/>
    </source>
</evidence>
<dbReference type="InterPro" id="IPR000531">
    <property type="entry name" value="Beta-barrel_TonB"/>
</dbReference>
<organism evidence="12 13">
    <name type="scientific">Steroidobacter agaridevorans</name>
    <dbReference type="NCBI Taxonomy" id="2695856"/>
    <lineage>
        <taxon>Bacteria</taxon>
        <taxon>Pseudomonadati</taxon>
        <taxon>Pseudomonadota</taxon>
        <taxon>Gammaproteobacteria</taxon>
        <taxon>Steroidobacterales</taxon>
        <taxon>Steroidobacteraceae</taxon>
        <taxon>Steroidobacter</taxon>
    </lineage>
</organism>
<comment type="caution">
    <text evidence="12">The sequence shown here is derived from an EMBL/GenBank/DDBJ whole genome shotgun (WGS) entry which is preliminary data.</text>
</comment>
<reference evidence="13" key="1">
    <citation type="submission" date="2020-01" db="EMBL/GenBank/DDBJ databases">
        <title>'Steroidobacter agaridevorans' sp. nov., agar-degrading bacteria isolated from rhizosphere soils.</title>
        <authorList>
            <person name="Ikenaga M."/>
            <person name="Kataoka M."/>
            <person name="Murouchi A."/>
            <person name="Katsuragi S."/>
            <person name="Sakai M."/>
        </authorList>
    </citation>
    <scope>NUCLEOTIDE SEQUENCE [LARGE SCALE GENOMIC DNA]</scope>
    <source>
        <strain evidence="13">YU21-B</strain>
    </source>
</reference>
<dbReference type="RefSeq" id="WP_161815250.1">
    <property type="nucleotide sequence ID" value="NZ_BLJN01000006.1"/>
</dbReference>
<dbReference type="InterPro" id="IPR039426">
    <property type="entry name" value="TonB-dep_rcpt-like"/>
</dbReference>
<evidence type="ECO:0000256" key="4">
    <source>
        <dbReference type="ARBA" id="ARBA00022692"/>
    </source>
</evidence>
<dbReference type="InterPro" id="IPR036942">
    <property type="entry name" value="Beta-barrel_TonB_sf"/>
</dbReference>
<keyword evidence="6 8" id="KW-0472">Membrane</keyword>
<dbReference type="Pfam" id="PF07715">
    <property type="entry name" value="Plug"/>
    <property type="match status" value="1"/>
</dbReference>
<accession>A0A829YMC5</accession>
<dbReference type="PANTHER" id="PTHR47234:SF2">
    <property type="entry name" value="TONB-DEPENDENT RECEPTOR"/>
    <property type="match status" value="1"/>
</dbReference>
<evidence type="ECO:0000256" key="7">
    <source>
        <dbReference type="ARBA" id="ARBA00023237"/>
    </source>
</evidence>
<keyword evidence="2 8" id="KW-0813">Transport</keyword>
<proteinExistence type="inferred from homology"/>
<dbReference type="SUPFAM" id="SSF56935">
    <property type="entry name" value="Porins"/>
    <property type="match status" value="1"/>
</dbReference>
<dbReference type="GO" id="GO:0009279">
    <property type="term" value="C:cell outer membrane"/>
    <property type="evidence" value="ECO:0007669"/>
    <property type="project" value="UniProtKB-SubCell"/>
</dbReference>
<keyword evidence="7 8" id="KW-0998">Cell outer membrane</keyword>
<evidence type="ECO:0000313" key="12">
    <source>
        <dbReference type="EMBL" id="GFE83656.1"/>
    </source>
</evidence>
<dbReference type="Gene3D" id="2.40.170.20">
    <property type="entry name" value="TonB-dependent receptor, beta-barrel domain"/>
    <property type="match status" value="1"/>
</dbReference>
<evidence type="ECO:0000256" key="6">
    <source>
        <dbReference type="ARBA" id="ARBA00023136"/>
    </source>
</evidence>
<dbReference type="Proteomes" id="UP000445000">
    <property type="component" value="Unassembled WGS sequence"/>
</dbReference>
<keyword evidence="3 8" id="KW-1134">Transmembrane beta strand</keyword>
<evidence type="ECO:0000256" key="8">
    <source>
        <dbReference type="PROSITE-ProRule" id="PRU01360"/>
    </source>
</evidence>
<dbReference type="InterPro" id="IPR012910">
    <property type="entry name" value="Plug_dom"/>
</dbReference>
<name>A0A829YMC5_9GAMM</name>
<evidence type="ECO:0000259" key="10">
    <source>
        <dbReference type="Pfam" id="PF00593"/>
    </source>
</evidence>